<protein>
    <recommendedName>
        <fullName evidence="4">DUF4892 domain-containing protein</fullName>
    </recommendedName>
</protein>
<evidence type="ECO:0000256" key="1">
    <source>
        <dbReference type="SAM" id="SignalP"/>
    </source>
</evidence>
<reference evidence="2 3" key="1">
    <citation type="submission" date="2016-06" db="EMBL/GenBank/DDBJ databases">
        <title>Adaptive Radiation by Waves of Gene Transfer Leads to Fine-Scale Resource Partitioning in Marine Microbes.</title>
        <authorList>
            <person name="Hehemann J.-H."/>
            <person name="Arevalo P."/>
            <person name="Datta M.S."/>
            <person name="Yu X."/>
            <person name="Corzett C."/>
            <person name="Henschel A."/>
            <person name="Preheim S.P."/>
            <person name="Timberlake S."/>
            <person name="Alm E.J."/>
            <person name="Polz M.F."/>
        </authorList>
    </citation>
    <scope>NUCLEOTIDE SEQUENCE [LARGE SCALE GENOMIC DNA]</scope>
    <source>
        <strain evidence="2 3">FF50</strain>
        <plasmid evidence="2 3">unnamed1</plasmid>
    </source>
</reference>
<evidence type="ECO:0000313" key="3">
    <source>
        <dbReference type="Proteomes" id="UP000092018"/>
    </source>
</evidence>
<organism evidence="2 3">
    <name type="scientific">Vibrio breoganii</name>
    <dbReference type="NCBI Taxonomy" id="553239"/>
    <lineage>
        <taxon>Bacteria</taxon>
        <taxon>Pseudomonadati</taxon>
        <taxon>Pseudomonadota</taxon>
        <taxon>Gammaproteobacteria</taxon>
        <taxon>Vibrionales</taxon>
        <taxon>Vibrionaceae</taxon>
        <taxon>Vibrio</taxon>
    </lineage>
</organism>
<feature type="chain" id="PRO_5042837908" description="DUF4892 domain-containing protein" evidence="1">
    <location>
        <begin position="19"/>
        <end position="261"/>
    </location>
</feature>
<dbReference type="AlphaFoldDB" id="A0AAN1CU88"/>
<evidence type="ECO:0008006" key="4">
    <source>
        <dbReference type="Google" id="ProtNLM"/>
    </source>
</evidence>
<feature type="signal peptide" evidence="1">
    <location>
        <begin position="1"/>
        <end position="18"/>
    </location>
</feature>
<proteinExistence type="predicted"/>
<dbReference type="Proteomes" id="UP000092018">
    <property type="component" value="Plasmid unnamed1"/>
</dbReference>
<dbReference type="KEGG" id="vbr:A6E01_19365"/>
<dbReference type="EMBL" id="CP016179">
    <property type="protein sequence ID" value="ANO35375.1"/>
    <property type="molecule type" value="Genomic_DNA"/>
</dbReference>
<evidence type="ECO:0000313" key="2">
    <source>
        <dbReference type="EMBL" id="ANO35375.1"/>
    </source>
</evidence>
<name>A0AAN1CU88_9VIBR</name>
<dbReference type="RefSeq" id="WP_065211137.1">
    <property type="nucleotide sequence ID" value="NZ_CP016179.1"/>
</dbReference>
<geneLocation type="plasmid" evidence="2 3">
    <name>unnamed1</name>
</geneLocation>
<accession>A0AAN1CU88</accession>
<gene>
    <name evidence="2" type="ORF">A6E01_19365</name>
</gene>
<keyword evidence="1" id="KW-0732">Signal</keyword>
<keyword evidence="2" id="KW-0614">Plasmid</keyword>
<sequence>MRKVSVLLLGLLSGFVVASEQRLVAPLEVESIRVVDSQLGTSKVDYRVDGLEIELTAEDKVKARNWYLSEEDWAKYKYAMQYTPRGLVSPNLEPPIVLGVMATNDRARTRYANIMNRLELDRQEREIAFQQAANVLLAQMKPDEVVELSPIQQQFGQKKTALNSVFLDASSCDVECRRFLMRSFAGTSSTTQLTYYYFNGNESQARSVVLASGVSSADIERKDVYFLDGSELIKRYESKHNVPFRVYQNGEQTRVFEVTRF</sequence>